<evidence type="ECO:0000259" key="9">
    <source>
        <dbReference type="Pfam" id="PF12804"/>
    </source>
</evidence>
<comment type="catalytic activity">
    <reaction evidence="8">
        <text>Mo-molybdopterin + GTP + H(+) = Mo-molybdopterin guanine dinucleotide + diphosphate</text>
        <dbReference type="Rhea" id="RHEA:34243"/>
        <dbReference type="ChEBI" id="CHEBI:15378"/>
        <dbReference type="ChEBI" id="CHEBI:33019"/>
        <dbReference type="ChEBI" id="CHEBI:37565"/>
        <dbReference type="ChEBI" id="CHEBI:71302"/>
        <dbReference type="ChEBI" id="CHEBI:71310"/>
        <dbReference type="EC" id="2.7.7.77"/>
    </reaction>
</comment>
<dbReference type="OrthoDB" id="9788394at2"/>
<keyword evidence="2 8" id="KW-0808">Transferase</keyword>
<keyword evidence="1 8" id="KW-0963">Cytoplasm</keyword>
<accession>A0A0P0D322</accession>
<comment type="domain">
    <text evidence="8">The N-terminal domain determines nucleotide recognition and specific binding, while the C-terminal domain determines the specific binding to the target protein.</text>
</comment>
<dbReference type="Gene3D" id="3.90.550.10">
    <property type="entry name" value="Spore Coat Polysaccharide Biosynthesis Protein SpsA, Chain A"/>
    <property type="match status" value="1"/>
</dbReference>
<comment type="similarity">
    <text evidence="8">Belongs to the MobA family.</text>
</comment>
<dbReference type="PANTHER" id="PTHR19136:SF81">
    <property type="entry name" value="MOLYBDENUM COFACTOR GUANYLYLTRANSFERASE"/>
    <property type="match status" value="1"/>
</dbReference>
<dbReference type="EMBL" id="CP012898">
    <property type="protein sequence ID" value="ALJ04311.1"/>
    <property type="molecule type" value="Genomic_DNA"/>
</dbReference>
<dbReference type="RefSeq" id="WP_054724910.1">
    <property type="nucleotide sequence ID" value="NZ_CP012898.1"/>
</dbReference>
<feature type="binding site" evidence="8">
    <location>
        <position position="24"/>
    </location>
    <ligand>
        <name>GTP</name>
        <dbReference type="ChEBI" id="CHEBI:37565"/>
    </ligand>
</feature>
<dbReference type="Proteomes" id="UP000057981">
    <property type="component" value="Chromosome"/>
</dbReference>
<dbReference type="GO" id="GO:0061603">
    <property type="term" value="F:molybdenum cofactor guanylyltransferase activity"/>
    <property type="evidence" value="ECO:0007669"/>
    <property type="project" value="UniProtKB-EC"/>
</dbReference>
<keyword evidence="11" id="KW-1185">Reference proteome</keyword>
<comment type="caution">
    <text evidence="8">Lacks conserved residue(s) required for the propagation of feature annotation.</text>
</comment>
<feature type="binding site" evidence="8">
    <location>
        <position position="68"/>
    </location>
    <ligand>
        <name>GTP</name>
        <dbReference type="ChEBI" id="CHEBI:37565"/>
    </ligand>
</feature>
<dbReference type="InterPro" id="IPR013482">
    <property type="entry name" value="Molybde_CF_guanTrfase"/>
</dbReference>
<evidence type="ECO:0000256" key="4">
    <source>
        <dbReference type="ARBA" id="ARBA00022741"/>
    </source>
</evidence>
<dbReference type="GO" id="GO:0046872">
    <property type="term" value="F:metal ion binding"/>
    <property type="evidence" value="ECO:0007669"/>
    <property type="project" value="UniProtKB-KW"/>
</dbReference>
<dbReference type="InterPro" id="IPR029044">
    <property type="entry name" value="Nucleotide-diphossugar_trans"/>
</dbReference>
<keyword evidence="3 8" id="KW-0479">Metal-binding</keyword>
<reference evidence="10 11" key="1">
    <citation type="submission" date="2015-10" db="EMBL/GenBank/DDBJ databases">
        <authorList>
            <person name="Gilbert D.G."/>
        </authorList>
    </citation>
    <scope>NUCLEOTIDE SEQUENCE [LARGE SCALE GENOMIC DNA]</scope>
    <source>
        <strain evidence="11">HZ-22</strain>
    </source>
</reference>
<dbReference type="EC" id="2.7.7.77" evidence="8"/>
<evidence type="ECO:0000256" key="6">
    <source>
        <dbReference type="ARBA" id="ARBA00023134"/>
    </source>
</evidence>
<feature type="binding site" evidence="8">
    <location>
        <position position="97"/>
    </location>
    <ligand>
        <name>GTP</name>
        <dbReference type="ChEBI" id="CHEBI:37565"/>
    </ligand>
</feature>
<proteinExistence type="inferred from homology"/>
<dbReference type="HAMAP" id="MF_00316">
    <property type="entry name" value="MobA"/>
    <property type="match status" value="1"/>
</dbReference>
<organism evidence="10 11">
    <name type="scientific">Pseudalgibacter alginicilyticus</name>
    <dbReference type="NCBI Taxonomy" id="1736674"/>
    <lineage>
        <taxon>Bacteria</taxon>
        <taxon>Pseudomonadati</taxon>
        <taxon>Bacteroidota</taxon>
        <taxon>Flavobacteriia</taxon>
        <taxon>Flavobacteriales</taxon>
        <taxon>Flavobacteriaceae</taxon>
        <taxon>Pseudalgibacter</taxon>
    </lineage>
</organism>
<dbReference type="SUPFAM" id="SSF53448">
    <property type="entry name" value="Nucleotide-diphospho-sugar transferases"/>
    <property type="match status" value="1"/>
</dbReference>
<evidence type="ECO:0000256" key="8">
    <source>
        <dbReference type="HAMAP-Rule" id="MF_00316"/>
    </source>
</evidence>
<dbReference type="PANTHER" id="PTHR19136">
    <property type="entry name" value="MOLYBDENUM COFACTOR GUANYLYLTRANSFERASE"/>
    <property type="match status" value="1"/>
</dbReference>
<feature type="binding site" evidence="8">
    <location>
        <position position="97"/>
    </location>
    <ligand>
        <name>Mg(2+)</name>
        <dbReference type="ChEBI" id="CHEBI:18420"/>
    </ligand>
</feature>
<name>A0A0P0D322_9FLAO</name>
<sequence length="195" mass="21793">MISKKHITGIILAGGKSTRMGTDKGFLLLNNKTFMQYSIEALQPLVSEIIIVSDNINYDVFGYKRITDIKKNAGPIAGICSGLEISSTEYNLILSCDVPLITSEVLQKLIDNIDDTSEIIQIESLGKSMPLIALYKTQIIKKFNELLQTTDERRLRKAVETCKTKNIILKEDNTACTMNVNTQNDLKAIEDAYKN</sequence>
<feature type="binding site" evidence="8">
    <location>
        <begin position="12"/>
        <end position="14"/>
    </location>
    <ligand>
        <name>GTP</name>
        <dbReference type="ChEBI" id="CHEBI:37565"/>
    </ligand>
</feature>
<evidence type="ECO:0000313" key="11">
    <source>
        <dbReference type="Proteomes" id="UP000057981"/>
    </source>
</evidence>
<keyword evidence="7 8" id="KW-0501">Molybdenum cofactor biosynthesis</keyword>
<evidence type="ECO:0000256" key="1">
    <source>
        <dbReference type="ARBA" id="ARBA00022490"/>
    </source>
</evidence>
<dbReference type="PATRIC" id="fig|1736674.3.peg.777"/>
<evidence type="ECO:0000256" key="2">
    <source>
        <dbReference type="ARBA" id="ARBA00022679"/>
    </source>
</evidence>
<dbReference type="KEGG" id="ahz:APS56_03770"/>
<gene>
    <name evidence="8" type="primary">mobA</name>
    <name evidence="10" type="ORF">APS56_03770</name>
</gene>
<dbReference type="CDD" id="cd02503">
    <property type="entry name" value="MobA"/>
    <property type="match status" value="1"/>
</dbReference>
<keyword evidence="6 8" id="KW-0342">GTP-binding</keyword>
<evidence type="ECO:0000256" key="3">
    <source>
        <dbReference type="ARBA" id="ARBA00022723"/>
    </source>
</evidence>
<keyword evidence="4 8" id="KW-0547">Nucleotide-binding</keyword>
<dbReference type="STRING" id="1736674.APS56_03770"/>
<comment type="cofactor">
    <cofactor evidence="8">
        <name>Mg(2+)</name>
        <dbReference type="ChEBI" id="CHEBI:18420"/>
    </cofactor>
</comment>
<dbReference type="Pfam" id="PF12804">
    <property type="entry name" value="NTP_transf_3"/>
    <property type="match status" value="1"/>
</dbReference>
<comment type="function">
    <text evidence="8">Transfers a GMP moiety from GTP to Mo-molybdopterin (Mo-MPT) cofactor (Moco or molybdenum cofactor) to form Mo-molybdopterin guanine dinucleotide (Mo-MGD) cofactor.</text>
</comment>
<feature type="domain" description="MobA-like NTP transferase" evidence="9">
    <location>
        <begin position="9"/>
        <end position="158"/>
    </location>
</feature>
<dbReference type="GO" id="GO:0006777">
    <property type="term" value="P:Mo-molybdopterin cofactor biosynthetic process"/>
    <property type="evidence" value="ECO:0007669"/>
    <property type="project" value="UniProtKB-KW"/>
</dbReference>
<keyword evidence="5 8" id="KW-0460">Magnesium</keyword>
<evidence type="ECO:0000313" key="10">
    <source>
        <dbReference type="EMBL" id="ALJ04311.1"/>
    </source>
</evidence>
<dbReference type="GO" id="GO:0005525">
    <property type="term" value="F:GTP binding"/>
    <property type="evidence" value="ECO:0007669"/>
    <property type="project" value="UniProtKB-UniRule"/>
</dbReference>
<protein>
    <recommendedName>
        <fullName evidence="8">Probable molybdenum cofactor guanylyltransferase</fullName>
        <shortName evidence="8">MoCo guanylyltransferase</shortName>
        <ecNumber evidence="8">2.7.7.77</ecNumber>
    </recommendedName>
    <alternativeName>
        <fullName evidence="8">GTP:molybdopterin guanylyltransferase</fullName>
    </alternativeName>
    <alternativeName>
        <fullName evidence="8">Mo-MPT guanylyltransferase</fullName>
    </alternativeName>
    <alternativeName>
        <fullName evidence="8">Molybdopterin guanylyltransferase</fullName>
    </alternativeName>
    <alternativeName>
        <fullName evidence="8">Molybdopterin-guanine dinucleotide synthase</fullName>
        <shortName evidence="8">MGD synthase</shortName>
    </alternativeName>
</protein>
<evidence type="ECO:0000256" key="5">
    <source>
        <dbReference type="ARBA" id="ARBA00022842"/>
    </source>
</evidence>
<dbReference type="AlphaFoldDB" id="A0A0P0D322"/>
<evidence type="ECO:0000256" key="7">
    <source>
        <dbReference type="ARBA" id="ARBA00023150"/>
    </source>
</evidence>
<dbReference type="InterPro" id="IPR025877">
    <property type="entry name" value="MobA-like_NTP_Trfase"/>
</dbReference>
<comment type="subcellular location">
    <subcellularLocation>
        <location evidence="8">Cytoplasm</location>
    </subcellularLocation>
</comment>
<dbReference type="GO" id="GO:0005737">
    <property type="term" value="C:cytoplasm"/>
    <property type="evidence" value="ECO:0007669"/>
    <property type="project" value="UniProtKB-SubCell"/>
</dbReference>